<comment type="catalytic activity">
    <reaction evidence="11">
        <text>FMN + ATP + H(+) = FAD + diphosphate</text>
        <dbReference type="Rhea" id="RHEA:17237"/>
        <dbReference type="ChEBI" id="CHEBI:15378"/>
        <dbReference type="ChEBI" id="CHEBI:30616"/>
        <dbReference type="ChEBI" id="CHEBI:33019"/>
        <dbReference type="ChEBI" id="CHEBI:57692"/>
        <dbReference type="ChEBI" id="CHEBI:58210"/>
        <dbReference type="EC" id="2.7.7.2"/>
    </reaction>
</comment>
<dbReference type="RefSeq" id="WP_381433887.1">
    <property type="nucleotide sequence ID" value="NZ_JBHSNO010000005.1"/>
</dbReference>
<accession>A0ABW0TLS6</accession>
<evidence type="ECO:0000256" key="5">
    <source>
        <dbReference type="ARBA" id="ARBA00022643"/>
    </source>
</evidence>
<feature type="domain" description="FAD synthetase" evidence="12">
    <location>
        <begin position="13"/>
        <end position="154"/>
    </location>
</feature>
<evidence type="ECO:0000259" key="12">
    <source>
        <dbReference type="Pfam" id="PF06574"/>
    </source>
</evidence>
<gene>
    <name evidence="13" type="ORF">ACFPRA_10650</name>
</gene>
<evidence type="ECO:0000256" key="4">
    <source>
        <dbReference type="ARBA" id="ARBA00022630"/>
    </source>
</evidence>
<name>A0ABW0TLS6_9BACL</name>
<dbReference type="Gene3D" id="3.40.50.620">
    <property type="entry name" value="HUPs"/>
    <property type="match status" value="1"/>
</dbReference>
<protein>
    <recommendedName>
        <fullName evidence="3">FAD synthase</fullName>
        <ecNumber evidence="3">2.7.7.2</ecNumber>
    </recommendedName>
</protein>
<evidence type="ECO:0000313" key="14">
    <source>
        <dbReference type="Proteomes" id="UP001596109"/>
    </source>
</evidence>
<evidence type="ECO:0000256" key="8">
    <source>
        <dbReference type="ARBA" id="ARBA00022741"/>
    </source>
</evidence>
<keyword evidence="9" id="KW-0274">FAD</keyword>
<evidence type="ECO:0000256" key="3">
    <source>
        <dbReference type="ARBA" id="ARBA00012393"/>
    </source>
</evidence>
<keyword evidence="7" id="KW-0548">Nucleotidyltransferase</keyword>
<dbReference type="Proteomes" id="UP001596109">
    <property type="component" value="Unassembled WGS sequence"/>
</dbReference>
<dbReference type="PANTHER" id="PTHR22749">
    <property type="entry name" value="RIBOFLAVIN KINASE/FMN ADENYLYLTRANSFERASE"/>
    <property type="match status" value="1"/>
</dbReference>
<evidence type="ECO:0000256" key="1">
    <source>
        <dbReference type="ARBA" id="ARBA00004726"/>
    </source>
</evidence>
<keyword evidence="8" id="KW-0547">Nucleotide-binding</keyword>
<evidence type="ECO:0000256" key="11">
    <source>
        <dbReference type="ARBA" id="ARBA00049494"/>
    </source>
</evidence>
<dbReference type="PANTHER" id="PTHR22749:SF6">
    <property type="entry name" value="RIBOFLAVIN KINASE"/>
    <property type="match status" value="1"/>
</dbReference>
<dbReference type="InterPro" id="IPR014729">
    <property type="entry name" value="Rossmann-like_a/b/a_fold"/>
</dbReference>
<comment type="pathway">
    <text evidence="1">Cofactor biosynthesis; FAD biosynthesis; FAD from FMN: step 1/1.</text>
</comment>
<dbReference type="EMBL" id="JBHSNO010000005">
    <property type="protein sequence ID" value="MFC5589349.1"/>
    <property type="molecule type" value="Genomic_DNA"/>
</dbReference>
<organism evidence="13 14">
    <name type="scientific">Sporosarcina soli</name>
    <dbReference type="NCBI Taxonomy" id="334736"/>
    <lineage>
        <taxon>Bacteria</taxon>
        <taxon>Bacillati</taxon>
        <taxon>Bacillota</taxon>
        <taxon>Bacilli</taxon>
        <taxon>Bacillales</taxon>
        <taxon>Caryophanaceae</taxon>
        <taxon>Sporosarcina</taxon>
    </lineage>
</organism>
<keyword evidence="10" id="KW-0067">ATP-binding</keyword>
<proteinExistence type="inferred from homology"/>
<evidence type="ECO:0000256" key="6">
    <source>
        <dbReference type="ARBA" id="ARBA00022679"/>
    </source>
</evidence>
<evidence type="ECO:0000256" key="10">
    <source>
        <dbReference type="ARBA" id="ARBA00022840"/>
    </source>
</evidence>
<dbReference type="EC" id="2.7.7.2" evidence="3"/>
<evidence type="ECO:0000256" key="9">
    <source>
        <dbReference type="ARBA" id="ARBA00022827"/>
    </source>
</evidence>
<sequence>MRIHTCNDLKLPASIIAIGAFDGVHKGHQELILSARLQAEKLQVPFVLYTFDPPPKVYFQKVRLLTSLPEKLERLSRLGVQHVIVAPFDTHYASRKAEEFYEEIQALNPKGIWVGSDFRFGINRSGNVELLRERFPVHLLEPVRCGSGEVISSSRIRQLFNEANTLLGWNTDRINESS</sequence>
<reference evidence="14" key="1">
    <citation type="journal article" date="2019" name="Int. J. Syst. Evol. Microbiol.">
        <title>The Global Catalogue of Microorganisms (GCM) 10K type strain sequencing project: providing services to taxonomists for standard genome sequencing and annotation.</title>
        <authorList>
            <consortium name="The Broad Institute Genomics Platform"/>
            <consortium name="The Broad Institute Genome Sequencing Center for Infectious Disease"/>
            <person name="Wu L."/>
            <person name="Ma J."/>
        </authorList>
    </citation>
    <scope>NUCLEOTIDE SEQUENCE [LARGE SCALE GENOMIC DNA]</scope>
    <source>
        <strain evidence="14">CGMCC 4.1434</strain>
    </source>
</reference>
<keyword evidence="6" id="KW-0808">Transferase</keyword>
<dbReference type="SUPFAM" id="SSF52374">
    <property type="entry name" value="Nucleotidylyl transferase"/>
    <property type="match status" value="1"/>
</dbReference>
<evidence type="ECO:0000256" key="2">
    <source>
        <dbReference type="ARBA" id="ARBA00010214"/>
    </source>
</evidence>
<keyword evidence="14" id="KW-1185">Reference proteome</keyword>
<comment type="caution">
    <text evidence="13">The sequence shown here is derived from an EMBL/GenBank/DDBJ whole genome shotgun (WGS) entry which is preliminary data.</text>
</comment>
<evidence type="ECO:0000256" key="7">
    <source>
        <dbReference type="ARBA" id="ARBA00022695"/>
    </source>
</evidence>
<keyword evidence="4" id="KW-0285">Flavoprotein</keyword>
<dbReference type="InterPro" id="IPR023468">
    <property type="entry name" value="Riboflavin_kinase"/>
</dbReference>
<evidence type="ECO:0000313" key="13">
    <source>
        <dbReference type="EMBL" id="MFC5589349.1"/>
    </source>
</evidence>
<dbReference type="InterPro" id="IPR015864">
    <property type="entry name" value="FAD_synthase"/>
</dbReference>
<keyword evidence="5" id="KW-0288">FMN</keyword>
<dbReference type="CDD" id="cd02064">
    <property type="entry name" value="FAD_synthetase_N"/>
    <property type="match status" value="1"/>
</dbReference>
<comment type="similarity">
    <text evidence="2">Belongs to the RibF family.</text>
</comment>
<dbReference type="Pfam" id="PF06574">
    <property type="entry name" value="FAD_syn"/>
    <property type="match status" value="1"/>
</dbReference>